<dbReference type="PANTHER" id="PTHR43244">
    <property type="match status" value="1"/>
</dbReference>
<gene>
    <name evidence="4" type="ORF">GH723_14350</name>
</gene>
<feature type="compositionally biased region" description="Low complexity" evidence="2">
    <location>
        <begin position="97"/>
        <end position="112"/>
    </location>
</feature>
<reference evidence="4 5" key="1">
    <citation type="submission" date="2019-11" db="EMBL/GenBank/DDBJ databases">
        <authorList>
            <person name="He Y."/>
        </authorList>
    </citation>
    <scope>NUCLEOTIDE SEQUENCE [LARGE SCALE GENOMIC DNA]</scope>
    <source>
        <strain evidence="4 5">SCSIO 58843</strain>
    </source>
</reference>
<evidence type="ECO:0000256" key="2">
    <source>
        <dbReference type="SAM" id="MobiDB-lite"/>
    </source>
</evidence>
<name>A0A5Q2RPY6_9ACTN</name>
<dbReference type="KEGG" id="atq:GH723_14350"/>
<sequence length="314" mass="33451">MPPTLRTYWRAAASISSAVATGSSPRSVVMLRHMRGTLPLGRPPMTCQVMEPGPWRPSSSGGARDHPRHRRAAPRHRPPHAGAHDPRRGRSPRRARPGASPGPRRRGLPLGRRVGHRPAEDRCAHGARRLVLGVGAGFPGPDSRRELDVLGADYHRRVQALDAAVGTMRELWAAAARPGGSTDDVTILPPPVRPAGPAIWLAAGTPPGLDRCARTYDGWLPYPVTADDYAAGWQTIRGRANAAGRPPDAVEPALYVTVAVGEGSAPHDRLDAYCRAYYGAPSELVGTVQALASGARTRWRGACGATSRPAAATW</sequence>
<evidence type="ECO:0000256" key="1">
    <source>
        <dbReference type="ARBA" id="ARBA00023002"/>
    </source>
</evidence>
<proteinExistence type="predicted"/>
<dbReference type="GO" id="GO:0016705">
    <property type="term" value="F:oxidoreductase activity, acting on paired donors, with incorporation or reduction of molecular oxygen"/>
    <property type="evidence" value="ECO:0007669"/>
    <property type="project" value="InterPro"/>
</dbReference>
<dbReference type="Proteomes" id="UP000334019">
    <property type="component" value="Chromosome"/>
</dbReference>
<feature type="compositionally biased region" description="Basic residues" evidence="2">
    <location>
        <begin position="66"/>
        <end position="79"/>
    </location>
</feature>
<feature type="region of interest" description="Disordered" evidence="2">
    <location>
        <begin position="37"/>
        <end position="121"/>
    </location>
</feature>
<evidence type="ECO:0000313" key="5">
    <source>
        <dbReference type="Proteomes" id="UP000334019"/>
    </source>
</evidence>
<dbReference type="AlphaFoldDB" id="A0A5Q2RPY6"/>
<evidence type="ECO:0000313" key="4">
    <source>
        <dbReference type="EMBL" id="QGG96187.1"/>
    </source>
</evidence>
<protein>
    <submittedName>
        <fullName evidence="4">LLM class flavin-dependent oxidoreductase</fullName>
    </submittedName>
</protein>
<dbReference type="PANTHER" id="PTHR43244:SF1">
    <property type="entry name" value="5,10-METHYLENETETRAHYDROMETHANOPTERIN REDUCTASE"/>
    <property type="match status" value="1"/>
</dbReference>
<dbReference type="EMBL" id="CP045851">
    <property type="protein sequence ID" value="QGG96187.1"/>
    <property type="molecule type" value="Genomic_DNA"/>
</dbReference>
<keyword evidence="1" id="KW-0560">Oxidoreductase</keyword>
<dbReference type="InterPro" id="IPR050564">
    <property type="entry name" value="F420-G6PD/mer"/>
</dbReference>
<accession>A0A5Q2RPY6</accession>
<keyword evidence="5" id="KW-1185">Reference proteome</keyword>
<dbReference type="InterPro" id="IPR011251">
    <property type="entry name" value="Luciferase-like_dom"/>
</dbReference>
<feature type="domain" description="Luciferase-like" evidence="3">
    <location>
        <begin position="129"/>
        <end position="278"/>
    </location>
</feature>
<organism evidence="4 5">
    <name type="scientific">Actinomarinicola tropica</name>
    <dbReference type="NCBI Taxonomy" id="2789776"/>
    <lineage>
        <taxon>Bacteria</taxon>
        <taxon>Bacillati</taxon>
        <taxon>Actinomycetota</taxon>
        <taxon>Acidimicrobiia</taxon>
        <taxon>Acidimicrobiales</taxon>
        <taxon>Iamiaceae</taxon>
        <taxon>Actinomarinicola</taxon>
    </lineage>
</organism>
<dbReference type="RefSeq" id="WP_153760293.1">
    <property type="nucleotide sequence ID" value="NZ_CP045851.1"/>
</dbReference>
<dbReference type="SUPFAM" id="SSF51679">
    <property type="entry name" value="Bacterial luciferase-like"/>
    <property type="match status" value="1"/>
</dbReference>
<dbReference type="InterPro" id="IPR036661">
    <property type="entry name" value="Luciferase-like_sf"/>
</dbReference>
<dbReference type="Pfam" id="PF00296">
    <property type="entry name" value="Bac_luciferase"/>
    <property type="match status" value="1"/>
</dbReference>
<dbReference type="Gene3D" id="3.20.20.30">
    <property type="entry name" value="Luciferase-like domain"/>
    <property type="match status" value="1"/>
</dbReference>
<evidence type="ECO:0000259" key="3">
    <source>
        <dbReference type="Pfam" id="PF00296"/>
    </source>
</evidence>